<feature type="domain" description="Cysteine-rich small" evidence="1">
    <location>
        <begin position="58"/>
        <end position="139"/>
    </location>
</feature>
<dbReference type="Pfam" id="PF04071">
    <property type="entry name" value="zf-like"/>
    <property type="match status" value="1"/>
</dbReference>
<dbReference type="AlphaFoldDB" id="G9YKX4"/>
<proteinExistence type="predicted"/>
<evidence type="ECO:0000259" key="1">
    <source>
        <dbReference type="Pfam" id="PF04071"/>
    </source>
</evidence>
<name>G9YKX4_FLAPL</name>
<reference evidence="2 3" key="1">
    <citation type="submission" date="2011-08" db="EMBL/GenBank/DDBJ databases">
        <authorList>
            <person name="Weinstock G."/>
            <person name="Sodergren E."/>
            <person name="Clifton S."/>
            <person name="Fulton L."/>
            <person name="Fulton B."/>
            <person name="Courtney L."/>
            <person name="Fronick C."/>
            <person name="Harrison M."/>
            <person name="Strong C."/>
            <person name="Farmer C."/>
            <person name="Delahaunty K."/>
            <person name="Markovic C."/>
            <person name="Hall O."/>
            <person name="Minx P."/>
            <person name="Tomlinson C."/>
            <person name="Mitreva M."/>
            <person name="Hou S."/>
            <person name="Chen J."/>
            <person name="Wollam A."/>
            <person name="Pepin K.H."/>
            <person name="Johnson M."/>
            <person name="Bhonagiri V."/>
            <person name="Zhang X."/>
            <person name="Suruliraj S."/>
            <person name="Warren W."/>
            <person name="Chinwalla A."/>
            <person name="Mardis E.R."/>
            <person name="Wilson R.K."/>
        </authorList>
    </citation>
    <scope>NUCLEOTIDE SEQUENCE [LARGE SCALE GENOMIC DNA]</scope>
    <source>
        <strain evidence="2 3">ATCC 29863</strain>
    </source>
</reference>
<dbReference type="HOGENOM" id="CLU_1822491_0_0_9"/>
<gene>
    <name evidence="2" type="ORF">HMPREF0372_00134</name>
</gene>
<accession>G9YKX4</accession>
<dbReference type="InterPro" id="IPR007212">
    <property type="entry name" value="Zf-like"/>
</dbReference>
<comment type="caution">
    <text evidence="2">The sequence shown here is derived from an EMBL/GenBank/DDBJ whole genome shotgun (WGS) entry which is preliminary data.</text>
</comment>
<dbReference type="Proteomes" id="UP000004459">
    <property type="component" value="Unassembled WGS sequence"/>
</dbReference>
<dbReference type="PATRIC" id="fig|411475.3.peg.117"/>
<dbReference type="EMBL" id="AGCK01000013">
    <property type="protein sequence ID" value="EHM55177.1"/>
    <property type="molecule type" value="Genomic_DNA"/>
</dbReference>
<evidence type="ECO:0000313" key="3">
    <source>
        <dbReference type="Proteomes" id="UP000004459"/>
    </source>
</evidence>
<sequence length="141" mass="15829">MLICSLAFLLRSACFCQKEAPPGTSFFAFTAGQNTTRTIYQSKNEGRPDMETSTSAKHFQFFSHSKCEYFPCHLTDDPENFNCLFCYCPLYALGDKCGGNFSYTAGGLKDCSGCSIPHHRESYGYITGKYDEIKKLVQKTD</sequence>
<protein>
    <submittedName>
        <fullName evidence="2">Cysteine-rich small domain protein</fullName>
    </submittedName>
</protein>
<organism evidence="2 3">
    <name type="scientific">Flavonifractor plautii ATCC 29863</name>
    <dbReference type="NCBI Taxonomy" id="411475"/>
    <lineage>
        <taxon>Bacteria</taxon>
        <taxon>Bacillati</taxon>
        <taxon>Bacillota</taxon>
        <taxon>Clostridia</taxon>
        <taxon>Eubacteriales</taxon>
        <taxon>Oscillospiraceae</taxon>
        <taxon>Flavonifractor</taxon>
    </lineage>
</organism>
<evidence type="ECO:0000313" key="2">
    <source>
        <dbReference type="EMBL" id="EHM55177.1"/>
    </source>
</evidence>